<sequence>MATKVDPIEALINARDKLKKSENSATEVLYQCLADAARFIRKVMSDRKLRGRFLSHFKGERIAKRLSKEIPLSKLRRLVLRFLFNAPASGPAYDRARIYAQALGTIPKSVATKDIPAYIRDHGGIEKLYEEANAQKTAKVGKPIGDSVTPVAPSLESDVDSDGGSDRIGTTTDGDSSKPTDTVPSGDGQPDVAAPRKTQNRVRMKSDEHLLVSMSKEVLHRILAHSGTLTLHVEVDCYSDGQVPVTLTDWELS</sequence>
<evidence type="ECO:0000256" key="1">
    <source>
        <dbReference type="SAM" id="MobiDB-lite"/>
    </source>
</evidence>
<protein>
    <submittedName>
        <fullName evidence="2">Uncharacterized protein</fullName>
    </submittedName>
</protein>
<feature type="compositionally biased region" description="Polar residues" evidence="1">
    <location>
        <begin position="168"/>
        <end position="183"/>
    </location>
</feature>
<accession>A0A0N7KXM9</accession>
<reference evidence="2" key="1">
    <citation type="journal article" date="2015" name="Proc. Natl. Acad. Sci. U.S.A.">
        <title>Bacterial clade with the ribosomal RNA operon on a small plasmid rather than the chromosome.</title>
        <authorList>
            <person name="Anda M."/>
            <person name="Ohtsubo Y."/>
            <person name="Okubo T."/>
            <person name="Sugawara M."/>
            <person name="Nagata Y."/>
            <person name="Tsuda M."/>
            <person name="Minamisawa K."/>
            <person name="Mitsui H."/>
        </authorList>
    </citation>
    <scope>NUCLEOTIDE SEQUENCE</scope>
    <source>
        <strain evidence="2">JCM 14755</strain>
    </source>
</reference>
<organism evidence="2">
    <name type="scientific">Aureimonas frigidaquae</name>
    <dbReference type="NCBI Taxonomy" id="424757"/>
    <lineage>
        <taxon>Bacteria</taxon>
        <taxon>Pseudomonadati</taxon>
        <taxon>Pseudomonadota</taxon>
        <taxon>Alphaproteobacteria</taxon>
        <taxon>Hyphomicrobiales</taxon>
        <taxon>Aurantimonadaceae</taxon>
        <taxon>Aureimonas</taxon>
    </lineage>
</organism>
<proteinExistence type="predicted"/>
<dbReference type="AlphaFoldDB" id="A0A0N7KXM9"/>
<feature type="region of interest" description="Disordered" evidence="1">
    <location>
        <begin position="140"/>
        <end position="200"/>
    </location>
</feature>
<evidence type="ECO:0000313" key="2">
    <source>
        <dbReference type="EMBL" id="BAT27369.1"/>
    </source>
</evidence>
<dbReference type="RefSeq" id="WP_157070147.1">
    <property type="nucleotide sequence ID" value="NZ_BBWR01000012.1"/>
</dbReference>
<name>A0A0N7KXM9_9HYPH</name>
<dbReference type="EMBL" id="LC066375">
    <property type="protein sequence ID" value="BAT27369.1"/>
    <property type="molecule type" value="Genomic_DNA"/>
</dbReference>